<feature type="binding site" evidence="6">
    <location>
        <begin position="26"/>
        <end position="33"/>
    </location>
    <ligand>
        <name>ATP</name>
        <dbReference type="ChEBI" id="CHEBI:30616"/>
    </ligand>
</feature>
<organism evidence="8 9">
    <name type="scientific">Candidatus Erysipelatoclostridium merdavium</name>
    <dbReference type="NCBI Taxonomy" id="2838566"/>
    <lineage>
        <taxon>Bacteria</taxon>
        <taxon>Bacillati</taxon>
        <taxon>Bacillota</taxon>
        <taxon>Erysipelotrichia</taxon>
        <taxon>Erysipelotrichales</taxon>
        <taxon>Erysipelotrichales incertae sedis</taxon>
    </lineage>
</organism>
<feature type="domain" description="UvrD-like helicase ATP-binding" evidence="7">
    <location>
        <begin position="5"/>
        <end position="225"/>
    </location>
</feature>
<dbReference type="Gene3D" id="3.40.50.300">
    <property type="entry name" value="P-loop containing nucleotide triphosphate hydrolases"/>
    <property type="match status" value="1"/>
</dbReference>
<dbReference type="InterPro" id="IPR000212">
    <property type="entry name" value="DNA_helicase_UvrD/REP"/>
</dbReference>
<evidence type="ECO:0000256" key="3">
    <source>
        <dbReference type="ARBA" id="ARBA00022806"/>
    </source>
</evidence>
<accession>A0A9D2BKZ8</accession>
<dbReference type="CDD" id="cd17932">
    <property type="entry name" value="DEXQc_UvrD"/>
    <property type="match status" value="1"/>
</dbReference>
<proteinExistence type="predicted"/>
<keyword evidence="1 6" id="KW-0547">Nucleotide-binding</keyword>
<name>A0A9D2BKZ8_9FIRM</name>
<keyword evidence="3 6" id="KW-0347">Helicase</keyword>
<evidence type="ECO:0000256" key="4">
    <source>
        <dbReference type="ARBA" id="ARBA00022840"/>
    </source>
</evidence>
<dbReference type="GO" id="GO:0005829">
    <property type="term" value="C:cytosol"/>
    <property type="evidence" value="ECO:0007669"/>
    <property type="project" value="TreeGrafter"/>
</dbReference>
<feature type="non-terminal residue" evidence="8">
    <location>
        <position position="225"/>
    </location>
</feature>
<keyword evidence="5" id="KW-0238">DNA-binding</keyword>
<dbReference type="GO" id="GO:0003677">
    <property type="term" value="F:DNA binding"/>
    <property type="evidence" value="ECO:0007669"/>
    <property type="project" value="UniProtKB-KW"/>
</dbReference>
<reference evidence="8" key="2">
    <citation type="submission" date="2021-04" db="EMBL/GenBank/DDBJ databases">
        <authorList>
            <person name="Gilroy R."/>
        </authorList>
    </citation>
    <scope>NUCLEOTIDE SEQUENCE</scope>
    <source>
        <strain evidence="8">ChiGjej1B1-14440</strain>
    </source>
</reference>
<dbReference type="Proteomes" id="UP000886724">
    <property type="component" value="Unassembled WGS sequence"/>
</dbReference>
<evidence type="ECO:0000313" key="9">
    <source>
        <dbReference type="Proteomes" id="UP000886724"/>
    </source>
</evidence>
<dbReference type="AlphaFoldDB" id="A0A9D2BKZ8"/>
<gene>
    <name evidence="8" type="ORF">H9980_01185</name>
</gene>
<dbReference type="GO" id="GO:0043138">
    <property type="term" value="F:3'-5' DNA helicase activity"/>
    <property type="evidence" value="ECO:0007669"/>
    <property type="project" value="TreeGrafter"/>
</dbReference>
<dbReference type="PROSITE" id="PS51198">
    <property type="entry name" value="UVRD_HELICASE_ATP_BIND"/>
    <property type="match status" value="1"/>
</dbReference>
<evidence type="ECO:0000313" key="8">
    <source>
        <dbReference type="EMBL" id="HIX80575.1"/>
    </source>
</evidence>
<dbReference type="GO" id="GO:0005524">
    <property type="term" value="F:ATP binding"/>
    <property type="evidence" value="ECO:0007669"/>
    <property type="project" value="UniProtKB-UniRule"/>
</dbReference>
<dbReference type="Gene3D" id="1.10.10.160">
    <property type="match status" value="1"/>
</dbReference>
<evidence type="ECO:0000256" key="6">
    <source>
        <dbReference type="PROSITE-ProRule" id="PRU00560"/>
    </source>
</evidence>
<reference evidence="8" key="1">
    <citation type="journal article" date="2021" name="PeerJ">
        <title>Extensive microbial diversity within the chicken gut microbiome revealed by metagenomics and culture.</title>
        <authorList>
            <person name="Gilroy R."/>
            <person name="Ravi A."/>
            <person name="Getino M."/>
            <person name="Pursley I."/>
            <person name="Horton D.L."/>
            <person name="Alikhan N.F."/>
            <person name="Baker D."/>
            <person name="Gharbi K."/>
            <person name="Hall N."/>
            <person name="Watson M."/>
            <person name="Adriaenssens E.M."/>
            <person name="Foster-Nyarko E."/>
            <person name="Jarju S."/>
            <person name="Secka A."/>
            <person name="Antonio M."/>
            <person name="Oren A."/>
            <person name="Chaudhuri R.R."/>
            <person name="La Ragione R."/>
            <person name="Hildebrand F."/>
            <person name="Pallen M.J."/>
        </authorList>
    </citation>
    <scope>NUCLEOTIDE SEQUENCE</scope>
    <source>
        <strain evidence="8">ChiGjej1B1-14440</strain>
    </source>
</reference>
<dbReference type="PANTHER" id="PTHR11070">
    <property type="entry name" value="UVRD / RECB / PCRA DNA HELICASE FAMILY MEMBER"/>
    <property type="match status" value="1"/>
</dbReference>
<dbReference type="GO" id="GO:0000725">
    <property type="term" value="P:recombinational repair"/>
    <property type="evidence" value="ECO:0007669"/>
    <property type="project" value="TreeGrafter"/>
</dbReference>
<dbReference type="EMBL" id="DXET01000031">
    <property type="protein sequence ID" value="HIX80575.1"/>
    <property type="molecule type" value="Genomic_DNA"/>
</dbReference>
<keyword evidence="4 6" id="KW-0067">ATP-binding</keyword>
<evidence type="ECO:0000256" key="2">
    <source>
        <dbReference type="ARBA" id="ARBA00022801"/>
    </source>
</evidence>
<comment type="caution">
    <text evidence="8">The sequence shown here is derived from an EMBL/GenBank/DDBJ whole genome shotgun (WGS) entry which is preliminary data.</text>
</comment>
<evidence type="ECO:0000256" key="5">
    <source>
        <dbReference type="ARBA" id="ARBA00023125"/>
    </source>
</evidence>
<dbReference type="SUPFAM" id="SSF52540">
    <property type="entry name" value="P-loop containing nucleoside triphosphate hydrolases"/>
    <property type="match status" value="1"/>
</dbReference>
<dbReference type="GO" id="GO:0033202">
    <property type="term" value="C:DNA helicase complex"/>
    <property type="evidence" value="ECO:0007669"/>
    <property type="project" value="TreeGrafter"/>
</dbReference>
<protein>
    <submittedName>
        <fullName evidence="8">UvrD-helicase domain-containing protein</fullName>
    </submittedName>
</protein>
<keyword evidence="2 6" id="KW-0378">Hydrolase</keyword>
<dbReference type="InterPro" id="IPR013986">
    <property type="entry name" value="DExx_box_DNA_helicase_dom_sf"/>
</dbReference>
<dbReference type="InterPro" id="IPR014016">
    <property type="entry name" value="UvrD-like_ATP-bd"/>
</dbReference>
<sequence>MDLDKLLNKNQKEAAVYLDSNLRIIAGAGSGKTRVVTYRIAYLIDEIGVAPYKILAITFTNKAANEMKERVANLLGPHSMGTLICTIHSLCVRILRQHINVINYPSNFMIMDEEDQKALLKKIYNKLTIDSKAISLKSMLTTISNYKMANVSPQRALELAGQFEGEIKKAKIYQEYVDYQENHFMLDFDDLLLKTVYIFENYPDVLEKWQRKFQYIHVDEFQDVG</sequence>
<evidence type="ECO:0000256" key="1">
    <source>
        <dbReference type="ARBA" id="ARBA00022741"/>
    </source>
</evidence>
<dbReference type="PANTHER" id="PTHR11070:SF2">
    <property type="entry name" value="ATP-DEPENDENT DNA HELICASE SRS2"/>
    <property type="match status" value="1"/>
</dbReference>
<dbReference type="Pfam" id="PF00580">
    <property type="entry name" value="UvrD-helicase"/>
    <property type="match status" value="1"/>
</dbReference>
<dbReference type="InterPro" id="IPR027417">
    <property type="entry name" value="P-loop_NTPase"/>
</dbReference>
<evidence type="ECO:0000259" key="7">
    <source>
        <dbReference type="PROSITE" id="PS51198"/>
    </source>
</evidence>
<dbReference type="GO" id="GO:0016787">
    <property type="term" value="F:hydrolase activity"/>
    <property type="evidence" value="ECO:0007669"/>
    <property type="project" value="UniProtKB-UniRule"/>
</dbReference>